<keyword evidence="5" id="KW-0571">Peptide transport</keyword>
<evidence type="ECO:0000256" key="8">
    <source>
        <dbReference type="ARBA" id="ARBA00023136"/>
    </source>
</evidence>
<comment type="similarity">
    <text evidence="2">Belongs to the oligopeptide OPT transporter family.</text>
</comment>
<keyword evidence="6" id="KW-0653">Protein transport</keyword>
<evidence type="ECO:0000256" key="1">
    <source>
        <dbReference type="ARBA" id="ARBA00004141"/>
    </source>
</evidence>
<keyword evidence="3" id="KW-0813">Transport</keyword>
<evidence type="ECO:0000256" key="2">
    <source>
        <dbReference type="ARBA" id="ARBA00008807"/>
    </source>
</evidence>
<evidence type="ECO:0000313" key="11">
    <source>
        <dbReference type="Proteomes" id="UP001215280"/>
    </source>
</evidence>
<evidence type="ECO:0000256" key="7">
    <source>
        <dbReference type="ARBA" id="ARBA00022989"/>
    </source>
</evidence>
<evidence type="ECO:0000256" key="3">
    <source>
        <dbReference type="ARBA" id="ARBA00022448"/>
    </source>
</evidence>
<gene>
    <name evidence="10" type="ORF">DFH07DRAFT_855390</name>
</gene>
<comment type="caution">
    <text evidence="10">The sequence shown here is derived from an EMBL/GenBank/DDBJ whole genome shotgun (WGS) entry which is preliminary data.</text>
</comment>
<organism evidence="10 11">
    <name type="scientific">Mycena maculata</name>
    <dbReference type="NCBI Taxonomy" id="230809"/>
    <lineage>
        <taxon>Eukaryota</taxon>
        <taxon>Fungi</taxon>
        <taxon>Dikarya</taxon>
        <taxon>Basidiomycota</taxon>
        <taxon>Agaricomycotina</taxon>
        <taxon>Agaricomycetes</taxon>
        <taxon>Agaricomycetidae</taxon>
        <taxon>Agaricales</taxon>
        <taxon>Marasmiineae</taxon>
        <taxon>Mycenaceae</taxon>
        <taxon>Mycena</taxon>
    </lineage>
</organism>
<keyword evidence="8 9" id="KW-0472">Membrane</keyword>
<evidence type="ECO:0000313" key="10">
    <source>
        <dbReference type="EMBL" id="KAJ7723945.1"/>
    </source>
</evidence>
<evidence type="ECO:0008006" key="12">
    <source>
        <dbReference type="Google" id="ProtNLM"/>
    </source>
</evidence>
<dbReference type="InterPro" id="IPR004813">
    <property type="entry name" value="OPT"/>
</dbReference>
<dbReference type="GO" id="GO:0016020">
    <property type="term" value="C:membrane"/>
    <property type="evidence" value="ECO:0007669"/>
    <property type="project" value="UniProtKB-SubCell"/>
</dbReference>
<dbReference type="InterPro" id="IPR004648">
    <property type="entry name" value="Oligpept_transpt"/>
</dbReference>
<dbReference type="AlphaFoldDB" id="A0AAD7MM67"/>
<evidence type="ECO:0000256" key="4">
    <source>
        <dbReference type="ARBA" id="ARBA00022692"/>
    </source>
</evidence>
<dbReference type="PANTHER" id="PTHR22601">
    <property type="entry name" value="ISP4 LIKE PROTEIN"/>
    <property type="match status" value="1"/>
</dbReference>
<evidence type="ECO:0000256" key="9">
    <source>
        <dbReference type="SAM" id="Phobius"/>
    </source>
</evidence>
<feature type="transmembrane region" description="Helical" evidence="9">
    <location>
        <begin position="21"/>
        <end position="44"/>
    </location>
</feature>
<sequence length="86" mass="9866">MVGFIFNYYIRKRAFNWWKRYNYLLSAGLDTGVAFATIIIFFALSYQGISIVWWANTVNDSTYDGKSVPWKSVVKGSYFGPGPGEF</sequence>
<protein>
    <recommendedName>
        <fullName evidence="12">Oligopeptide transporter</fullName>
    </recommendedName>
</protein>
<keyword evidence="4 9" id="KW-0812">Transmembrane</keyword>
<dbReference type="GO" id="GO:0015031">
    <property type="term" value="P:protein transport"/>
    <property type="evidence" value="ECO:0007669"/>
    <property type="project" value="UniProtKB-KW"/>
</dbReference>
<dbReference type="GO" id="GO:0035673">
    <property type="term" value="F:oligopeptide transmembrane transporter activity"/>
    <property type="evidence" value="ECO:0007669"/>
    <property type="project" value="InterPro"/>
</dbReference>
<reference evidence="10" key="1">
    <citation type="submission" date="2023-03" db="EMBL/GenBank/DDBJ databases">
        <title>Massive genome expansion in bonnet fungi (Mycena s.s.) driven by repeated elements and novel gene families across ecological guilds.</title>
        <authorList>
            <consortium name="Lawrence Berkeley National Laboratory"/>
            <person name="Harder C.B."/>
            <person name="Miyauchi S."/>
            <person name="Viragh M."/>
            <person name="Kuo A."/>
            <person name="Thoen E."/>
            <person name="Andreopoulos B."/>
            <person name="Lu D."/>
            <person name="Skrede I."/>
            <person name="Drula E."/>
            <person name="Henrissat B."/>
            <person name="Morin E."/>
            <person name="Kohler A."/>
            <person name="Barry K."/>
            <person name="LaButti K."/>
            <person name="Morin E."/>
            <person name="Salamov A."/>
            <person name="Lipzen A."/>
            <person name="Mereny Z."/>
            <person name="Hegedus B."/>
            <person name="Baldrian P."/>
            <person name="Stursova M."/>
            <person name="Weitz H."/>
            <person name="Taylor A."/>
            <person name="Grigoriev I.V."/>
            <person name="Nagy L.G."/>
            <person name="Martin F."/>
            <person name="Kauserud H."/>
        </authorList>
    </citation>
    <scope>NUCLEOTIDE SEQUENCE</scope>
    <source>
        <strain evidence="10">CBHHK188m</strain>
    </source>
</reference>
<comment type="subcellular location">
    <subcellularLocation>
        <location evidence="1">Membrane</location>
        <topology evidence="1">Multi-pass membrane protein</topology>
    </subcellularLocation>
</comment>
<dbReference type="EMBL" id="JARJLG010000242">
    <property type="protein sequence ID" value="KAJ7723945.1"/>
    <property type="molecule type" value="Genomic_DNA"/>
</dbReference>
<keyword evidence="7 9" id="KW-1133">Transmembrane helix</keyword>
<accession>A0AAD7MM67</accession>
<dbReference type="Pfam" id="PF03169">
    <property type="entry name" value="OPT"/>
    <property type="match status" value="1"/>
</dbReference>
<dbReference type="Proteomes" id="UP001215280">
    <property type="component" value="Unassembled WGS sequence"/>
</dbReference>
<evidence type="ECO:0000256" key="6">
    <source>
        <dbReference type="ARBA" id="ARBA00022927"/>
    </source>
</evidence>
<proteinExistence type="inferred from homology"/>
<keyword evidence="11" id="KW-1185">Reference proteome</keyword>
<name>A0AAD7MM67_9AGAR</name>
<evidence type="ECO:0000256" key="5">
    <source>
        <dbReference type="ARBA" id="ARBA00022856"/>
    </source>
</evidence>